<organism evidence="1 2">
    <name type="scientific">Imperialibacter roseus</name>
    <dbReference type="NCBI Taxonomy" id="1324217"/>
    <lineage>
        <taxon>Bacteria</taxon>
        <taxon>Pseudomonadati</taxon>
        <taxon>Bacteroidota</taxon>
        <taxon>Cytophagia</taxon>
        <taxon>Cytophagales</taxon>
        <taxon>Flammeovirgaceae</taxon>
        <taxon>Imperialibacter</taxon>
    </lineage>
</organism>
<name>A0ABZ0IW88_9BACT</name>
<dbReference type="PROSITE" id="PS51257">
    <property type="entry name" value="PROKAR_LIPOPROTEIN"/>
    <property type="match status" value="1"/>
</dbReference>
<gene>
    <name evidence="1" type="ORF">RT717_11775</name>
</gene>
<evidence type="ECO:0008006" key="3">
    <source>
        <dbReference type="Google" id="ProtNLM"/>
    </source>
</evidence>
<evidence type="ECO:0000313" key="2">
    <source>
        <dbReference type="Proteomes" id="UP001302349"/>
    </source>
</evidence>
<sequence length="175" mass="19519">MKRRLLLMGLAGLVLLASCGKDDEPRVPDPLEGKWLLSEFQLTNAPVEFTSWEGAVLPLGQLVTWENYQIEFLADNTFKRRIFLPGADSTDDGVWAKDGETLTITSNDSGAIEEEYNIENVDEVELIWSEAVSLRLIKDAVADTLTQAYVDSLTDAEFDALFVPVNITLNYVFAK</sequence>
<proteinExistence type="predicted"/>
<keyword evidence="2" id="KW-1185">Reference proteome</keyword>
<evidence type="ECO:0000313" key="1">
    <source>
        <dbReference type="EMBL" id="WOK09317.1"/>
    </source>
</evidence>
<dbReference type="EMBL" id="CP136051">
    <property type="protein sequence ID" value="WOK09317.1"/>
    <property type="molecule type" value="Genomic_DNA"/>
</dbReference>
<dbReference type="RefSeq" id="WP_317491937.1">
    <property type="nucleotide sequence ID" value="NZ_CP136051.1"/>
</dbReference>
<reference evidence="1 2" key="1">
    <citation type="journal article" date="2023" name="Microbiol. Resour. Announc.">
        <title>Complete Genome Sequence of Imperialibacter roseus strain P4T.</title>
        <authorList>
            <person name="Tizabi D.R."/>
            <person name="Bachvaroff T."/>
            <person name="Hill R.T."/>
        </authorList>
    </citation>
    <scope>NUCLEOTIDE SEQUENCE [LARGE SCALE GENOMIC DNA]</scope>
    <source>
        <strain evidence="1 2">P4T</strain>
    </source>
</reference>
<protein>
    <recommendedName>
        <fullName evidence="3">Lipocalin-like domain-containing protein</fullName>
    </recommendedName>
</protein>
<accession>A0ABZ0IW88</accession>
<dbReference type="Proteomes" id="UP001302349">
    <property type="component" value="Chromosome"/>
</dbReference>